<dbReference type="InterPro" id="IPR002575">
    <property type="entry name" value="Aminoglycoside_PTrfase"/>
</dbReference>
<dbReference type="InterPro" id="IPR011009">
    <property type="entry name" value="Kinase-like_dom_sf"/>
</dbReference>
<reference evidence="4" key="1">
    <citation type="submission" date="2015-12" db="EMBL/GenBank/DDBJ databases">
        <authorList>
            <person name="Zhang G."/>
            <person name="Stingl U."/>
        </authorList>
    </citation>
    <scope>NUCLEOTIDE SEQUENCE [LARGE SCALE GENOMIC DNA]</scope>
    <source>
        <strain evidence="4">ZGT118</strain>
    </source>
</reference>
<dbReference type="InterPro" id="IPR052732">
    <property type="entry name" value="Cell-binding_unc_protein"/>
</dbReference>
<feature type="domain" description="Aminoglycoside phosphotransferase" evidence="2">
    <location>
        <begin position="66"/>
        <end position="285"/>
    </location>
</feature>
<dbReference type="InterPro" id="IPR027417">
    <property type="entry name" value="P-loop_NTPase"/>
</dbReference>
<dbReference type="PANTHER" id="PTHR43883">
    <property type="entry name" value="SLR0207 PROTEIN"/>
    <property type="match status" value="1"/>
</dbReference>
<dbReference type="STRING" id="1685379.AVO45_04220"/>
<dbReference type="SUPFAM" id="SSF56112">
    <property type="entry name" value="Protein kinase-like (PK-like)"/>
    <property type="match status" value="1"/>
</dbReference>
<evidence type="ECO:0000313" key="4">
    <source>
        <dbReference type="Proteomes" id="UP000053791"/>
    </source>
</evidence>
<comment type="caution">
    <text evidence="3">The sequence shown here is derived from an EMBL/GenBank/DDBJ whole genome shotgun (WGS) entry which is preliminary data.</text>
</comment>
<dbReference type="Proteomes" id="UP000053791">
    <property type="component" value="Unassembled WGS sequence"/>
</dbReference>
<evidence type="ECO:0000256" key="1">
    <source>
        <dbReference type="SAM" id="MobiDB-lite"/>
    </source>
</evidence>
<evidence type="ECO:0000313" key="3">
    <source>
        <dbReference type="EMBL" id="KUJ86172.1"/>
    </source>
</evidence>
<accession>A0A101CZH2</accession>
<dbReference type="AlphaFoldDB" id="A0A101CZH2"/>
<evidence type="ECO:0000259" key="2">
    <source>
        <dbReference type="Pfam" id="PF01636"/>
    </source>
</evidence>
<dbReference type="SUPFAM" id="SSF52540">
    <property type="entry name" value="P-loop containing nucleoside triphosphate hydrolases"/>
    <property type="match status" value="1"/>
</dbReference>
<proteinExistence type="predicted"/>
<dbReference type="EMBL" id="LQBQ01000001">
    <property type="protein sequence ID" value="KUJ86172.1"/>
    <property type="molecule type" value="Genomic_DNA"/>
</dbReference>
<sequence>MPETHEGATNPASAIGFLSDPATHGGTPVERVDTHISHIFLTSKEAYKLKKPIKTNFLDFSTLEKREAACRRELEVNRAVAEEIYLDVVPITRRDGGLHLGGSGDIVDWVVRMRRFDRTKEFDRLAERGALDVPLAEALADVVARMHRDAPVTPEYGGAKRVAATIRQITEAISTSPAAARLKNDLDAWASEAMPTLSRRAPQLDSRRRHGYVRRCHGDLHLGNICLVKGRPTPFDAIEFNEEMASTDVIYDIAFVVMDMLERGLREQANAFLSRYLAATRDYSGLSLLPLFLSMRAAVRALVAASRDTPDSHEPDARERLAFALDCLRRRTTPRVIAMGGLSGSGKSTVARLVAPRIDTGLGAVVLRSDVARKHLFGVPPEQKLPDEAYRPETSARVYNRLLRDAGHTLRHGFPVLLDATFLSPEERKNVRLLAKRNCVPFSGIWLECDPDLLRTRVRNREGDVSDAGVRVLDKQLALHVSPDDWIHVSSEISPDETASRVLSALNHSAG</sequence>
<organism evidence="3 4">
    <name type="scientific">Ruegeria marisrubri</name>
    <dbReference type="NCBI Taxonomy" id="1685379"/>
    <lineage>
        <taxon>Bacteria</taxon>
        <taxon>Pseudomonadati</taxon>
        <taxon>Pseudomonadota</taxon>
        <taxon>Alphaproteobacteria</taxon>
        <taxon>Rhodobacterales</taxon>
        <taxon>Roseobacteraceae</taxon>
        <taxon>Ruegeria</taxon>
    </lineage>
</organism>
<keyword evidence="4" id="KW-1185">Reference proteome</keyword>
<protein>
    <recommendedName>
        <fullName evidence="2">Aminoglycoside phosphotransferase domain-containing protein</fullName>
    </recommendedName>
</protein>
<feature type="region of interest" description="Disordered" evidence="1">
    <location>
        <begin position="1"/>
        <end position="20"/>
    </location>
</feature>
<dbReference type="PANTHER" id="PTHR43883:SF1">
    <property type="entry name" value="GLUCONOKINASE"/>
    <property type="match status" value="1"/>
</dbReference>
<name>A0A101CZH2_9RHOB</name>
<dbReference type="Pfam" id="PF01636">
    <property type="entry name" value="APH"/>
    <property type="match status" value="1"/>
</dbReference>
<dbReference type="Gene3D" id="3.90.1200.10">
    <property type="match status" value="1"/>
</dbReference>
<dbReference type="Pfam" id="PF13671">
    <property type="entry name" value="AAA_33"/>
    <property type="match status" value="1"/>
</dbReference>
<dbReference type="Gene3D" id="3.40.50.300">
    <property type="entry name" value="P-loop containing nucleotide triphosphate hydrolases"/>
    <property type="match status" value="1"/>
</dbReference>
<gene>
    <name evidence="3" type="ORF">AVO45_04220</name>
</gene>